<evidence type="ECO:0000256" key="7">
    <source>
        <dbReference type="SAM" id="Phobius"/>
    </source>
</evidence>
<evidence type="ECO:0000256" key="5">
    <source>
        <dbReference type="ARBA" id="ARBA00022989"/>
    </source>
</evidence>
<dbReference type="EMBL" id="BMDD01000005">
    <property type="protein sequence ID" value="GGH85275.1"/>
    <property type="molecule type" value="Genomic_DNA"/>
</dbReference>
<feature type="transmembrane region" description="Helical" evidence="7">
    <location>
        <begin position="82"/>
        <end position="106"/>
    </location>
</feature>
<sequence length="139" mass="15443">MNTFIDPLLATPMGAAVAYFSVAVLELVVFLSIFEWVTRYKCWDEIRKGNLAVAMATGGKVFGICNILRFCIESGSTIYESMLWSLVGFVLLLLAYFLFEFVTPFFKVDEEIGKDNRAVGLISMILSVSLSYVIGVSVL</sequence>
<evidence type="ECO:0000256" key="4">
    <source>
        <dbReference type="ARBA" id="ARBA00022692"/>
    </source>
</evidence>
<accession>A0ABQ2A6H7</accession>
<reference evidence="9" key="1">
    <citation type="journal article" date="2019" name="Int. J. Syst. Evol. Microbiol.">
        <title>The Global Catalogue of Microorganisms (GCM) 10K type strain sequencing project: providing services to taxonomists for standard genome sequencing and annotation.</title>
        <authorList>
            <consortium name="The Broad Institute Genomics Platform"/>
            <consortium name="The Broad Institute Genome Sequencing Center for Infectious Disease"/>
            <person name="Wu L."/>
            <person name="Ma J."/>
        </authorList>
    </citation>
    <scope>NUCLEOTIDE SEQUENCE [LARGE SCALE GENOMIC DNA]</scope>
    <source>
        <strain evidence="9">CCM 8702</strain>
    </source>
</reference>
<name>A0ABQ2A6H7_9BACL</name>
<dbReference type="RefSeq" id="WP_172241934.1">
    <property type="nucleotide sequence ID" value="NZ_BMDD01000005.1"/>
</dbReference>
<organism evidence="8 9">
    <name type="scientific">Saccharibacillus endophyticus</name>
    <dbReference type="NCBI Taxonomy" id="2060666"/>
    <lineage>
        <taxon>Bacteria</taxon>
        <taxon>Bacillati</taxon>
        <taxon>Bacillota</taxon>
        <taxon>Bacilli</taxon>
        <taxon>Bacillales</taxon>
        <taxon>Paenibacillaceae</taxon>
        <taxon>Saccharibacillus</taxon>
    </lineage>
</organism>
<keyword evidence="6 7" id="KW-0472">Membrane</keyword>
<comment type="similarity">
    <text evidence="2">Belongs to the UPF0719 family.</text>
</comment>
<feature type="transmembrane region" description="Helical" evidence="7">
    <location>
        <begin position="118"/>
        <end position="138"/>
    </location>
</feature>
<evidence type="ECO:0000313" key="9">
    <source>
        <dbReference type="Proteomes" id="UP000605427"/>
    </source>
</evidence>
<dbReference type="Pfam" id="PF03994">
    <property type="entry name" value="DUF350"/>
    <property type="match status" value="1"/>
</dbReference>
<feature type="transmembrane region" description="Helical" evidence="7">
    <location>
        <begin position="16"/>
        <end position="37"/>
    </location>
</feature>
<comment type="caution">
    <text evidence="8">The sequence shown here is derived from an EMBL/GenBank/DDBJ whole genome shotgun (WGS) entry which is preliminary data.</text>
</comment>
<gene>
    <name evidence="8" type="primary">yshE</name>
    <name evidence="8" type="ORF">GCM10007362_42330</name>
</gene>
<evidence type="ECO:0000313" key="8">
    <source>
        <dbReference type="EMBL" id="GGH85275.1"/>
    </source>
</evidence>
<evidence type="ECO:0000256" key="3">
    <source>
        <dbReference type="ARBA" id="ARBA00022475"/>
    </source>
</evidence>
<evidence type="ECO:0000256" key="2">
    <source>
        <dbReference type="ARBA" id="ARBA00005779"/>
    </source>
</evidence>
<evidence type="ECO:0000256" key="1">
    <source>
        <dbReference type="ARBA" id="ARBA00004651"/>
    </source>
</evidence>
<dbReference type="Proteomes" id="UP000605427">
    <property type="component" value="Unassembled WGS sequence"/>
</dbReference>
<proteinExistence type="inferred from homology"/>
<keyword evidence="5 7" id="KW-1133">Transmembrane helix</keyword>
<keyword evidence="3" id="KW-1003">Cell membrane</keyword>
<comment type="subcellular location">
    <subcellularLocation>
        <location evidence="1">Cell membrane</location>
        <topology evidence="1">Multi-pass membrane protein</topology>
    </subcellularLocation>
</comment>
<evidence type="ECO:0000256" key="6">
    <source>
        <dbReference type="ARBA" id="ARBA00023136"/>
    </source>
</evidence>
<keyword evidence="4 7" id="KW-0812">Transmembrane</keyword>
<keyword evidence="9" id="KW-1185">Reference proteome</keyword>
<dbReference type="PANTHER" id="PTHR40043:SF1">
    <property type="entry name" value="UPF0719 INNER MEMBRANE PROTEIN YJFL"/>
    <property type="match status" value="1"/>
</dbReference>
<protein>
    <submittedName>
        <fullName evidence="8">UPF0719 transmembrane protein YshE</fullName>
    </submittedName>
</protein>
<dbReference type="InterPro" id="IPR007140">
    <property type="entry name" value="DUF350"/>
</dbReference>
<feature type="transmembrane region" description="Helical" evidence="7">
    <location>
        <begin position="49"/>
        <end position="70"/>
    </location>
</feature>
<dbReference type="PANTHER" id="PTHR40043">
    <property type="entry name" value="UPF0719 INNER MEMBRANE PROTEIN YJFL"/>
    <property type="match status" value="1"/>
</dbReference>